<gene>
    <name evidence="1" type="ORF">AUC61_14510</name>
</gene>
<organism evidence="1 2">
    <name type="scientific">Pseudomonas maioricensis</name>
    <dbReference type="NCBI Taxonomy" id="1766623"/>
    <lineage>
        <taxon>Bacteria</taxon>
        <taxon>Pseudomonadati</taxon>
        <taxon>Pseudomonadota</taxon>
        <taxon>Gammaproteobacteria</taxon>
        <taxon>Pseudomonadales</taxon>
        <taxon>Pseudomonadaceae</taxon>
        <taxon>Pseudomonas</taxon>
    </lineage>
</organism>
<reference evidence="1 2" key="1">
    <citation type="submission" date="2015-12" db="EMBL/GenBank/DDBJ databases">
        <title>Phylogenomics in the description of a new species in the Pseudomonas syringae group.</title>
        <authorList>
            <person name="Busquets A."/>
            <person name="Gomila M."/>
            <person name="Beiki F."/>
            <person name="Rahimian H."/>
            <person name="Mulet M."/>
            <person name="Sanchez D."/>
            <person name="Garcia-Valdes E."/>
            <person name="Lalucat J."/>
        </authorList>
    </citation>
    <scope>NUCLEOTIDE SEQUENCE [LARGE SCALE GENOMIC DNA]</scope>
    <source>
        <strain evidence="1 2">S25</strain>
    </source>
</reference>
<comment type="caution">
    <text evidence="1">The sequence shown here is derived from an EMBL/GenBank/DDBJ whole genome shotgun (WGS) entry which is preliminary data.</text>
</comment>
<dbReference type="Proteomes" id="UP001320513">
    <property type="component" value="Unassembled WGS sequence"/>
</dbReference>
<keyword evidence="2" id="KW-1185">Reference proteome</keyword>
<evidence type="ECO:0008006" key="3">
    <source>
        <dbReference type="Google" id="ProtNLM"/>
    </source>
</evidence>
<evidence type="ECO:0000313" key="2">
    <source>
        <dbReference type="Proteomes" id="UP001320513"/>
    </source>
</evidence>
<dbReference type="EMBL" id="LOHG01000008">
    <property type="protein sequence ID" value="MCI8210747.1"/>
    <property type="molecule type" value="Genomic_DNA"/>
</dbReference>
<evidence type="ECO:0000313" key="1">
    <source>
        <dbReference type="EMBL" id="MCI8210747.1"/>
    </source>
</evidence>
<proteinExistence type="predicted"/>
<name>A0ABS9ZJW4_9PSED</name>
<sequence length="187" mass="20748">MTDQYRARGLIAAKSSRIEKLLRDLGGQGLGLKELRASIANKLSDGVQKQLQGVHFLRNQAAHDDNFQISEQSLREFSATADDLVFQLELMIDGLTVEEPASEFQSRDDLVHLSQGAGVAAPLLSENDREILRKRALTEVENRRLASEMDLKSVRGTKGRISAETKSKIKEQAIKVGASFLVNLFKK</sequence>
<protein>
    <recommendedName>
        <fullName evidence="3">DUF4145 domain-containing protein</fullName>
    </recommendedName>
</protein>
<accession>A0ABS9ZJW4</accession>
<dbReference type="RefSeq" id="WP_243246968.1">
    <property type="nucleotide sequence ID" value="NZ_LOHG01000008.1"/>
</dbReference>